<evidence type="ECO:0000256" key="1">
    <source>
        <dbReference type="SAM" id="MobiDB-lite"/>
    </source>
</evidence>
<name>A0A2S6IP64_9ACTN</name>
<reference evidence="3 4" key="1">
    <citation type="submission" date="2018-02" db="EMBL/GenBank/DDBJ databases">
        <title>Genomic Encyclopedia of Archaeal and Bacterial Type Strains, Phase II (KMG-II): from individual species to whole genera.</title>
        <authorList>
            <person name="Goeker M."/>
        </authorList>
    </citation>
    <scope>NUCLEOTIDE SEQUENCE [LARGE SCALE GENOMIC DNA]</scope>
    <source>
        <strain evidence="3 4">DSM 22857</strain>
    </source>
</reference>
<evidence type="ECO:0000256" key="2">
    <source>
        <dbReference type="SAM" id="Phobius"/>
    </source>
</evidence>
<dbReference type="Pfam" id="PF07963">
    <property type="entry name" value="N_methyl"/>
    <property type="match status" value="1"/>
</dbReference>
<sequence>MRVMKPLPERRDGGFTVVELVVAMSIFTVILAIFMAGVVSMTKSTVKAQNTSDESAQARKIFQTFDHQLRYADAVNWPNQAADGYWYVDFRTRATVAGAPSECVQFRLNTAERTLERRAWKVAPTVTAPPWSTAASWVGLPPAGTAPFKLEVTSAEHQHQRLTVDLSVSRKSGQPGTRLHSTFVARNTTPMTRTNDPAPSAAVCTEVPRA</sequence>
<accession>A0A2S6IP64</accession>
<keyword evidence="2" id="KW-0812">Transmembrane</keyword>
<feature type="region of interest" description="Disordered" evidence="1">
    <location>
        <begin position="189"/>
        <end position="210"/>
    </location>
</feature>
<organism evidence="3 4">
    <name type="scientific">Kineococcus xinjiangensis</name>
    <dbReference type="NCBI Taxonomy" id="512762"/>
    <lineage>
        <taxon>Bacteria</taxon>
        <taxon>Bacillati</taxon>
        <taxon>Actinomycetota</taxon>
        <taxon>Actinomycetes</taxon>
        <taxon>Kineosporiales</taxon>
        <taxon>Kineosporiaceae</taxon>
        <taxon>Kineococcus</taxon>
    </lineage>
</organism>
<feature type="transmembrane region" description="Helical" evidence="2">
    <location>
        <begin position="20"/>
        <end position="39"/>
    </location>
</feature>
<keyword evidence="4" id="KW-1185">Reference proteome</keyword>
<protein>
    <submittedName>
        <fullName evidence="3">Prepilin-type N-terminal cleavage/methylation domain-containing protein</fullName>
    </submittedName>
</protein>
<evidence type="ECO:0000313" key="4">
    <source>
        <dbReference type="Proteomes" id="UP000239485"/>
    </source>
</evidence>
<comment type="caution">
    <text evidence="3">The sequence shown here is derived from an EMBL/GenBank/DDBJ whole genome shotgun (WGS) entry which is preliminary data.</text>
</comment>
<gene>
    <name evidence="3" type="ORF">CLV92_10598</name>
</gene>
<dbReference type="InterPro" id="IPR012902">
    <property type="entry name" value="N_methyl_site"/>
</dbReference>
<keyword evidence="2" id="KW-1133">Transmembrane helix</keyword>
<keyword evidence="2" id="KW-0472">Membrane</keyword>
<dbReference type="EMBL" id="PTJD01000005">
    <property type="protein sequence ID" value="PPK95998.1"/>
    <property type="molecule type" value="Genomic_DNA"/>
</dbReference>
<proteinExistence type="predicted"/>
<dbReference type="NCBIfam" id="TIGR02532">
    <property type="entry name" value="IV_pilin_GFxxxE"/>
    <property type="match status" value="1"/>
</dbReference>
<evidence type="ECO:0000313" key="3">
    <source>
        <dbReference type="EMBL" id="PPK95998.1"/>
    </source>
</evidence>
<dbReference type="Proteomes" id="UP000239485">
    <property type="component" value="Unassembled WGS sequence"/>
</dbReference>
<dbReference type="AlphaFoldDB" id="A0A2S6IP64"/>